<keyword evidence="1" id="KW-0812">Transmembrane</keyword>
<keyword evidence="1" id="KW-1133">Transmembrane helix</keyword>
<proteinExistence type="predicted"/>
<evidence type="ECO:0000313" key="2">
    <source>
        <dbReference type="EMBL" id="QAA30246.1"/>
    </source>
</evidence>
<dbReference type="AlphaFoldDB" id="A0A410DMF2"/>
<protein>
    <recommendedName>
        <fullName evidence="4">DUF4230 domain-containing protein</fullName>
    </recommendedName>
</protein>
<organism evidence="2 3">
    <name type="scientific">Clostridium manihotivorum</name>
    <dbReference type="NCBI Taxonomy" id="2320868"/>
    <lineage>
        <taxon>Bacteria</taxon>
        <taxon>Bacillati</taxon>
        <taxon>Bacillota</taxon>
        <taxon>Clostridia</taxon>
        <taxon>Eubacteriales</taxon>
        <taxon>Clostridiaceae</taxon>
        <taxon>Clostridium</taxon>
    </lineage>
</organism>
<name>A0A410DMF2_9CLOT</name>
<reference evidence="2 3" key="1">
    <citation type="submission" date="2018-01" db="EMBL/GenBank/DDBJ databases">
        <title>Genome Sequencing and Assembly of Anaerobacter polyendosporus strain CT4.</title>
        <authorList>
            <person name="Tachaapaikoon C."/>
            <person name="Sutheeworapong S."/>
            <person name="Jenjaroenpun P."/>
            <person name="Wongsurawat T."/>
            <person name="Nookeaw I."/>
            <person name="Cheawchanlertfa P."/>
            <person name="Kosugi A."/>
            <person name="Cheevadhanarak S."/>
            <person name="Ratanakhanokchai K."/>
        </authorList>
    </citation>
    <scope>NUCLEOTIDE SEQUENCE [LARGE SCALE GENOMIC DNA]</scope>
    <source>
        <strain evidence="2 3">CT4</strain>
    </source>
</reference>
<evidence type="ECO:0000256" key="1">
    <source>
        <dbReference type="SAM" id="Phobius"/>
    </source>
</evidence>
<gene>
    <name evidence="2" type="ORF">C1I91_00280</name>
</gene>
<dbReference type="PROSITE" id="PS51257">
    <property type="entry name" value="PROKAR_LIPOPROTEIN"/>
    <property type="match status" value="1"/>
</dbReference>
<dbReference type="InterPro" id="IPR025324">
    <property type="entry name" value="DUF4230"/>
</dbReference>
<dbReference type="Proteomes" id="UP000286268">
    <property type="component" value="Chromosome"/>
</dbReference>
<dbReference type="RefSeq" id="WP_128210697.1">
    <property type="nucleotide sequence ID" value="NZ_CP025746.1"/>
</dbReference>
<feature type="transmembrane region" description="Helical" evidence="1">
    <location>
        <begin position="12"/>
        <end position="31"/>
    </location>
</feature>
<evidence type="ECO:0008006" key="4">
    <source>
        <dbReference type="Google" id="ProtNLM"/>
    </source>
</evidence>
<dbReference type="Pfam" id="PF14014">
    <property type="entry name" value="DUF4230"/>
    <property type="match status" value="1"/>
</dbReference>
<keyword evidence="3" id="KW-1185">Reference proteome</keyword>
<dbReference type="KEGG" id="cmah:C1I91_00280"/>
<evidence type="ECO:0000313" key="3">
    <source>
        <dbReference type="Proteomes" id="UP000286268"/>
    </source>
</evidence>
<dbReference type="OrthoDB" id="1934723at2"/>
<keyword evidence="1" id="KW-0472">Membrane</keyword>
<accession>A0A410DMF2</accession>
<dbReference type="EMBL" id="CP025746">
    <property type="protein sequence ID" value="QAA30246.1"/>
    <property type="molecule type" value="Genomic_DNA"/>
</dbReference>
<sequence length="219" mass="25128">MFRNIRKKTFNIILAFLVFTSLGCYISYRVIEDKDKPKITKMLPSKSNTKLSFVTEESIVDKIQKVEKLVVVEVDLNEKMVIDNSWGEWDVFKKIQRVDYYGKGSYSLDLSSIDNSKVKIDKLNKEITVHLPKPIASTPTIDYDKTTFESTEKGLLRFGDIKLTKDESAVIDKEVISRMGSKLKDTSIYDEAVKNSEDTVKKLIKPIVDDNVKINVLFE</sequence>